<feature type="transmembrane region" description="Helical" evidence="7">
    <location>
        <begin position="77"/>
        <end position="97"/>
    </location>
</feature>
<evidence type="ECO:0000256" key="2">
    <source>
        <dbReference type="ARBA" id="ARBA00007146"/>
    </source>
</evidence>
<dbReference type="AlphaFoldDB" id="A0AA40I6F6"/>
<dbReference type="GO" id="GO:0030552">
    <property type="term" value="F:cAMP binding"/>
    <property type="evidence" value="ECO:0007669"/>
    <property type="project" value="TreeGrafter"/>
</dbReference>
<evidence type="ECO:0000256" key="3">
    <source>
        <dbReference type="ARBA" id="ARBA00022692"/>
    </source>
</evidence>
<dbReference type="InterPro" id="IPR006916">
    <property type="entry name" value="POPDC1-3"/>
</dbReference>
<keyword evidence="3 7" id="KW-0812">Transmembrane</keyword>
<dbReference type="PANTHER" id="PTHR12101">
    <property type="entry name" value="POPEYE DOMAIN CONTAINING PROTEIN"/>
    <property type="match status" value="1"/>
</dbReference>
<feature type="compositionally biased region" description="Pro residues" evidence="6">
    <location>
        <begin position="305"/>
        <end position="317"/>
    </location>
</feature>
<dbReference type="EMBL" id="JAULJE010000004">
    <property type="protein sequence ID" value="KAK1343927.1"/>
    <property type="molecule type" value="Genomic_DNA"/>
</dbReference>
<dbReference type="InterPro" id="IPR018490">
    <property type="entry name" value="cNMP-bd_dom_sf"/>
</dbReference>
<gene>
    <name evidence="9" type="ORF">QTO34_014483</name>
</gene>
<dbReference type="GO" id="GO:0051146">
    <property type="term" value="P:striated muscle cell differentiation"/>
    <property type="evidence" value="ECO:0007669"/>
    <property type="project" value="TreeGrafter"/>
</dbReference>
<dbReference type="InterPro" id="IPR055272">
    <property type="entry name" value="POPDC1-3_dom"/>
</dbReference>
<accession>A0AA40I6F6</accession>
<evidence type="ECO:0000313" key="9">
    <source>
        <dbReference type="EMBL" id="KAK1343927.1"/>
    </source>
</evidence>
<comment type="subcellular location">
    <subcellularLocation>
        <location evidence="1">Membrane</location>
        <topology evidence="1">Multi-pass membrane protein</topology>
    </subcellularLocation>
</comment>
<evidence type="ECO:0000256" key="7">
    <source>
        <dbReference type="SAM" id="Phobius"/>
    </source>
</evidence>
<evidence type="ECO:0000256" key="1">
    <source>
        <dbReference type="ARBA" id="ARBA00004141"/>
    </source>
</evidence>
<dbReference type="GO" id="GO:0007507">
    <property type="term" value="P:heart development"/>
    <property type="evidence" value="ECO:0007669"/>
    <property type="project" value="TreeGrafter"/>
</dbReference>
<evidence type="ECO:0000256" key="4">
    <source>
        <dbReference type="ARBA" id="ARBA00022989"/>
    </source>
</evidence>
<dbReference type="GO" id="GO:0042383">
    <property type="term" value="C:sarcolemma"/>
    <property type="evidence" value="ECO:0007669"/>
    <property type="project" value="TreeGrafter"/>
</dbReference>
<protein>
    <recommendedName>
        <fullName evidence="8">POPDC1-3 domain-containing protein</fullName>
    </recommendedName>
</protein>
<dbReference type="SUPFAM" id="SSF51206">
    <property type="entry name" value="cAMP-binding domain-like"/>
    <property type="match status" value="1"/>
</dbReference>
<keyword evidence="5 7" id="KW-0472">Membrane</keyword>
<evidence type="ECO:0000256" key="5">
    <source>
        <dbReference type="ARBA" id="ARBA00023136"/>
    </source>
</evidence>
<sequence>MSANSSTLGQRLWQGPVCAGWKQDMEGALYHLANCVLLLGFMGGSGVYGCFYLFGFLGTGYVCYVLWGWFNACGLDIVIWNFLLAMACLLQLAHLVYRLRRDTLPEEFGLLYKTLCPCRRTRRSVRCCEEQVLTLATEQTYAVEGETPINRLSLLLSGRVRVSQDGQFLHYIFPYQFMDSPEWESLPPSEEGVFQVTLTAETPCSYISWPRKSLHLLLAKERYISRLFSVLLGYDISEKLYALNEKLFAKFGLCFDIRLPSLYHVLGSAASDAGPESEKEDEEVHEPAPAPPQAMPTPVQHMPSCSPPPAATHPPARPSRARMSRPDSDGLGEDSTSLVLEDFEEVSGSESFMDYRSDGEYMRIPLHSYSQVMSTGQAPLAPVHTPEL</sequence>
<dbReference type="GO" id="GO:0007519">
    <property type="term" value="P:skeletal muscle tissue development"/>
    <property type="evidence" value="ECO:0007669"/>
    <property type="project" value="TreeGrafter"/>
</dbReference>
<keyword evidence="4 7" id="KW-1133">Transmembrane helix</keyword>
<proteinExistence type="inferred from homology"/>
<organism evidence="9 10">
    <name type="scientific">Cnephaeus nilssonii</name>
    <name type="common">Northern bat</name>
    <name type="synonym">Eptesicus nilssonii</name>
    <dbReference type="NCBI Taxonomy" id="3371016"/>
    <lineage>
        <taxon>Eukaryota</taxon>
        <taxon>Metazoa</taxon>
        <taxon>Chordata</taxon>
        <taxon>Craniata</taxon>
        <taxon>Vertebrata</taxon>
        <taxon>Euteleostomi</taxon>
        <taxon>Mammalia</taxon>
        <taxon>Eutheria</taxon>
        <taxon>Laurasiatheria</taxon>
        <taxon>Chiroptera</taxon>
        <taxon>Yangochiroptera</taxon>
        <taxon>Vespertilionidae</taxon>
        <taxon>Cnephaeus</taxon>
    </lineage>
</organism>
<comment type="similarity">
    <text evidence="2">Belongs to the popeye family.</text>
</comment>
<dbReference type="Pfam" id="PF04831">
    <property type="entry name" value="POPDC1-3"/>
    <property type="match status" value="1"/>
</dbReference>
<keyword evidence="10" id="KW-1185">Reference proteome</keyword>
<dbReference type="GO" id="GO:0042391">
    <property type="term" value="P:regulation of membrane potential"/>
    <property type="evidence" value="ECO:0007669"/>
    <property type="project" value="TreeGrafter"/>
</dbReference>
<reference evidence="9" key="1">
    <citation type="submission" date="2023-06" db="EMBL/GenBank/DDBJ databases">
        <title>Reference genome for the Northern bat (Eptesicus nilssonii), a most northern bat species.</title>
        <authorList>
            <person name="Laine V.N."/>
            <person name="Pulliainen A.T."/>
            <person name="Lilley T.M."/>
        </authorList>
    </citation>
    <scope>NUCLEOTIDE SEQUENCE</scope>
    <source>
        <strain evidence="9">BLF_Eptnil</strain>
        <tissue evidence="9">Kidney</tissue>
    </source>
</reference>
<evidence type="ECO:0000259" key="8">
    <source>
        <dbReference type="Pfam" id="PF04831"/>
    </source>
</evidence>
<dbReference type="PANTHER" id="PTHR12101:SF15">
    <property type="entry name" value="POPEYE DOMAIN-CONTAINING PROTEIN 2"/>
    <property type="match status" value="1"/>
</dbReference>
<dbReference type="Proteomes" id="UP001177744">
    <property type="component" value="Unassembled WGS sequence"/>
</dbReference>
<feature type="region of interest" description="Disordered" evidence="6">
    <location>
        <begin position="271"/>
        <end position="356"/>
    </location>
</feature>
<feature type="domain" description="POPDC1-3" evidence="8">
    <location>
        <begin position="26"/>
        <end position="246"/>
    </location>
</feature>
<evidence type="ECO:0000256" key="6">
    <source>
        <dbReference type="SAM" id="MobiDB-lite"/>
    </source>
</evidence>
<evidence type="ECO:0000313" key="10">
    <source>
        <dbReference type="Proteomes" id="UP001177744"/>
    </source>
</evidence>
<comment type="caution">
    <text evidence="9">The sequence shown here is derived from an EMBL/GenBank/DDBJ whole genome shotgun (WGS) entry which is preliminary data.</text>
</comment>
<name>A0AA40I6F6_CNENI</name>